<sequence length="136" mass="15417">MCAPPERQECGGQRKGPETISGTRSPRPLPKQIEWWVPCTPSARPSARRIGYKRARSHTHTHEMTARRGETMMTVVTLFIGPVLGMSADKNQTVRAWPVRVPRSTADDDRSRGSHNTIYITQYIKKKKKNTVYANV</sequence>
<feature type="region of interest" description="Disordered" evidence="1">
    <location>
        <begin position="1"/>
        <end position="31"/>
    </location>
</feature>
<organism evidence="2">
    <name type="scientific">Schizaphis graminum</name>
    <name type="common">Green bug aphid</name>
    <dbReference type="NCBI Taxonomy" id="13262"/>
    <lineage>
        <taxon>Eukaryota</taxon>
        <taxon>Metazoa</taxon>
        <taxon>Ecdysozoa</taxon>
        <taxon>Arthropoda</taxon>
        <taxon>Hexapoda</taxon>
        <taxon>Insecta</taxon>
        <taxon>Pterygota</taxon>
        <taxon>Neoptera</taxon>
        <taxon>Paraneoptera</taxon>
        <taxon>Hemiptera</taxon>
        <taxon>Sternorrhyncha</taxon>
        <taxon>Aphidomorpha</taxon>
        <taxon>Aphidoidea</taxon>
        <taxon>Aphididae</taxon>
        <taxon>Aphidini</taxon>
        <taxon>Schizaphis</taxon>
    </lineage>
</organism>
<protein>
    <submittedName>
        <fullName evidence="2">Uncharacterized protein</fullName>
    </submittedName>
</protein>
<evidence type="ECO:0000256" key="1">
    <source>
        <dbReference type="SAM" id="MobiDB-lite"/>
    </source>
</evidence>
<name>A0A2S2NY41_SCHGA</name>
<proteinExistence type="predicted"/>
<dbReference type="EMBL" id="GGMR01009259">
    <property type="protein sequence ID" value="MBY21878.1"/>
    <property type="molecule type" value="Transcribed_RNA"/>
</dbReference>
<dbReference type="AlphaFoldDB" id="A0A2S2NY41"/>
<reference evidence="2" key="1">
    <citation type="submission" date="2018-04" db="EMBL/GenBank/DDBJ databases">
        <title>Transcriptome of Schizaphis graminum biotype I.</title>
        <authorList>
            <person name="Scully E.D."/>
            <person name="Geib S.M."/>
            <person name="Palmer N.A."/>
            <person name="Koch K."/>
            <person name="Bradshaw J."/>
            <person name="Heng-Moss T."/>
            <person name="Sarath G."/>
        </authorList>
    </citation>
    <scope>NUCLEOTIDE SEQUENCE</scope>
</reference>
<evidence type="ECO:0000313" key="2">
    <source>
        <dbReference type="EMBL" id="MBY21878.1"/>
    </source>
</evidence>
<gene>
    <name evidence="2" type="ORF">g.69484</name>
</gene>
<accession>A0A2S2NY41</accession>